<protein>
    <submittedName>
        <fullName evidence="1">Uncharacterized protein</fullName>
    </submittedName>
</protein>
<sequence>MEQKQHIKRSSDESYKGGVSQHFLFDGVLRTIPHSFEASISVPMEKPDNARCERAVQDGDNYIFQTEHALGQSDNNILREDAVQQVK</sequence>
<evidence type="ECO:0000313" key="1">
    <source>
        <dbReference type="EMBL" id="BDQ37580.1"/>
    </source>
</evidence>
<keyword evidence="2" id="KW-1185">Reference proteome</keyword>
<reference evidence="1 2" key="1">
    <citation type="submission" date="2022-08" db="EMBL/GenBank/DDBJ databases">
        <title>Genome Sequence of the sulphate-reducing bacterium, Pseudodesulfovibrio sp. SYK.</title>
        <authorList>
            <person name="Kondo R."/>
            <person name="Kataoka T."/>
        </authorList>
    </citation>
    <scope>NUCLEOTIDE SEQUENCE [LARGE SCALE GENOMIC DNA]</scope>
    <source>
        <strain evidence="1 2">SYK</strain>
    </source>
</reference>
<evidence type="ECO:0000313" key="2">
    <source>
        <dbReference type="Proteomes" id="UP001317742"/>
    </source>
</evidence>
<dbReference type="EMBL" id="AP026709">
    <property type="protein sequence ID" value="BDQ37580.1"/>
    <property type="molecule type" value="Genomic_DNA"/>
</dbReference>
<proteinExistence type="predicted"/>
<gene>
    <name evidence="1" type="ORF">SYK_19400</name>
</gene>
<accession>A0ABM8B189</accession>
<organism evidence="1 2">
    <name type="scientific">Pseudodesulfovibrio nedwellii</name>
    <dbReference type="NCBI Taxonomy" id="2973072"/>
    <lineage>
        <taxon>Bacteria</taxon>
        <taxon>Pseudomonadati</taxon>
        <taxon>Thermodesulfobacteriota</taxon>
        <taxon>Desulfovibrionia</taxon>
        <taxon>Desulfovibrionales</taxon>
        <taxon>Desulfovibrionaceae</taxon>
    </lineage>
</organism>
<dbReference type="Proteomes" id="UP001317742">
    <property type="component" value="Chromosome"/>
</dbReference>
<name>A0ABM8B189_9BACT</name>